<dbReference type="RefSeq" id="WP_379905132.1">
    <property type="nucleotide sequence ID" value="NZ_JBHULM010000011.1"/>
</dbReference>
<dbReference type="SUPFAM" id="SSF117281">
    <property type="entry name" value="Kelch motif"/>
    <property type="match status" value="1"/>
</dbReference>
<dbReference type="Proteomes" id="UP001597467">
    <property type="component" value="Unassembled WGS sequence"/>
</dbReference>
<keyword evidence="2" id="KW-0732">Signal</keyword>
<organism evidence="5 6">
    <name type="scientific">Lacinutrix gracilariae</name>
    <dbReference type="NCBI Taxonomy" id="1747198"/>
    <lineage>
        <taxon>Bacteria</taxon>
        <taxon>Pseudomonadati</taxon>
        <taxon>Bacteroidota</taxon>
        <taxon>Flavobacteriia</taxon>
        <taxon>Flavobacteriales</taxon>
        <taxon>Flavobacteriaceae</taxon>
        <taxon>Lacinutrix</taxon>
    </lineage>
</organism>
<keyword evidence="6" id="KW-1185">Reference proteome</keyword>
<accession>A0ABW5K6V7</accession>
<keyword evidence="1" id="KW-0880">Kelch repeat</keyword>
<dbReference type="Pfam" id="PF18962">
    <property type="entry name" value="Por_Secre_tail"/>
    <property type="match status" value="1"/>
</dbReference>
<dbReference type="NCBIfam" id="TIGR04183">
    <property type="entry name" value="Por_Secre_tail"/>
    <property type="match status" value="1"/>
</dbReference>
<dbReference type="EMBL" id="JBHULM010000011">
    <property type="protein sequence ID" value="MFD2543342.1"/>
    <property type="molecule type" value="Genomic_DNA"/>
</dbReference>
<evidence type="ECO:0000313" key="5">
    <source>
        <dbReference type="EMBL" id="MFD2543342.1"/>
    </source>
</evidence>
<evidence type="ECO:0000259" key="4">
    <source>
        <dbReference type="Pfam" id="PF18962"/>
    </source>
</evidence>
<dbReference type="Gene3D" id="2.120.10.80">
    <property type="entry name" value="Kelch-type beta propeller"/>
    <property type="match status" value="2"/>
</dbReference>
<evidence type="ECO:0000256" key="1">
    <source>
        <dbReference type="ARBA" id="ARBA00022441"/>
    </source>
</evidence>
<dbReference type="Pfam" id="PF24681">
    <property type="entry name" value="Kelch_KLHDC2_KLHL20_DRC7"/>
    <property type="match status" value="1"/>
</dbReference>
<dbReference type="PANTHER" id="PTHR46260:SF3">
    <property type="entry name" value="RING-TYPE DOMAIN-CONTAINING PROTEIN"/>
    <property type="match status" value="1"/>
</dbReference>
<evidence type="ECO:0000256" key="2">
    <source>
        <dbReference type="ARBA" id="ARBA00022729"/>
    </source>
</evidence>
<evidence type="ECO:0000313" key="6">
    <source>
        <dbReference type="Proteomes" id="UP001597467"/>
    </source>
</evidence>
<dbReference type="SMART" id="SM00612">
    <property type="entry name" value="Kelch"/>
    <property type="match status" value="5"/>
</dbReference>
<keyword evidence="3" id="KW-0677">Repeat</keyword>
<dbReference type="PANTHER" id="PTHR46260">
    <property type="entry name" value="RING-TYPE DOMAIN-CONTAINING PROTEIN"/>
    <property type="match status" value="1"/>
</dbReference>
<name>A0ABW5K6V7_9FLAO</name>
<evidence type="ECO:0000256" key="3">
    <source>
        <dbReference type="ARBA" id="ARBA00022737"/>
    </source>
</evidence>
<dbReference type="InterPro" id="IPR051746">
    <property type="entry name" value="Kelch_domain_containing_8"/>
</dbReference>
<proteinExistence type="predicted"/>
<protein>
    <submittedName>
        <fullName evidence="5">T9SS type A sorting domain-containing protein</fullName>
    </submittedName>
</protein>
<sequence>MKRATKKNSLWILLFLFLSFTPKLKGQNWSIANENENYIARHEFGFVQAGDKFFIFGGRESPKVVEIYDYTSNTWSQGAMAPVDLNHFQAVTYEGLIWVIGAFKTNEPNPELSADYIYMYNPASHQWIQGIELPSNRKRGSTGLAMHNGKFYLVGGNMYGHSGGYVPYFDEFDPATGTFTALTDAPHARDHFQAITYNNKLYAIGGRLTGSTGGLFAPQVPEVDVYDFNLNTWSTLDVSSNLPYPRAGAATVFFQNEIYVIGGETTYGSATGNNGQRDIVEAFNPLTESWTTKDNLNHDRHGIQAIVSGDGIHVISGSSGGTSMRNMEYYNINNPTGSPNINSVFAADQNIKTFDYGTDYGTVTIPITLSNSQGTTGTYIDNITVSGTHYTLNETYANMLLGANQDITIEVTLNNTLLNENNGNVQVTYNNNATLNIALEGTLNPTLSVSNYNNLDTLNIYPNPVEAEFTLNKSSTQLSILDVTGKVIKKFIGDFEYHHAFNITELPHGIYFIKIENEVQQTKVKKIIKM</sequence>
<dbReference type="InterPro" id="IPR015915">
    <property type="entry name" value="Kelch-typ_b-propeller"/>
</dbReference>
<reference evidence="6" key="1">
    <citation type="journal article" date="2019" name="Int. J. Syst. Evol. Microbiol.">
        <title>The Global Catalogue of Microorganisms (GCM) 10K type strain sequencing project: providing services to taxonomists for standard genome sequencing and annotation.</title>
        <authorList>
            <consortium name="The Broad Institute Genomics Platform"/>
            <consortium name="The Broad Institute Genome Sequencing Center for Infectious Disease"/>
            <person name="Wu L."/>
            <person name="Ma J."/>
        </authorList>
    </citation>
    <scope>NUCLEOTIDE SEQUENCE [LARGE SCALE GENOMIC DNA]</scope>
    <source>
        <strain evidence="6">KCTC 42808</strain>
    </source>
</reference>
<dbReference type="InterPro" id="IPR026444">
    <property type="entry name" value="Secre_tail"/>
</dbReference>
<dbReference type="Pfam" id="PF01344">
    <property type="entry name" value="Kelch_1"/>
    <property type="match status" value="1"/>
</dbReference>
<gene>
    <name evidence="5" type="ORF">ACFSSB_13500</name>
</gene>
<feature type="domain" description="Secretion system C-terminal sorting" evidence="4">
    <location>
        <begin position="460"/>
        <end position="528"/>
    </location>
</feature>
<comment type="caution">
    <text evidence="5">The sequence shown here is derived from an EMBL/GenBank/DDBJ whole genome shotgun (WGS) entry which is preliminary data.</text>
</comment>
<dbReference type="InterPro" id="IPR006652">
    <property type="entry name" value="Kelch_1"/>
</dbReference>